<evidence type="ECO:0000313" key="3">
    <source>
        <dbReference type="EMBL" id="MFC4268115.1"/>
    </source>
</evidence>
<dbReference type="Gene3D" id="1.20.120.160">
    <property type="entry name" value="HPT domain"/>
    <property type="match status" value="1"/>
</dbReference>
<dbReference type="EMBL" id="JBHSCY010000001">
    <property type="protein sequence ID" value="MFC4268115.1"/>
    <property type="molecule type" value="Genomic_DNA"/>
</dbReference>
<reference evidence="4" key="1">
    <citation type="journal article" date="2019" name="Int. J. Syst. Evol. Microbiol.">
        <title>The Global Catalogue of Microorganisms (GCM) 10K type strain sequencing project: providing services to taxonomists for standard genome sequencing and annotation.</title>
        <authorList>
            <consortium name="The Broad Institute Genomics Platform"/>
            <consortium name="The Broad Institute Genome Sequencing Center for Infectious Disease"/>
            <person name="Wu L."/>
            <person name="Ma J."/>
        </authorList>
    </citation>
    <scope>NUCLEOTIDE SEQUENCE [LARGE SCALE GENOMIC DNA]</scope>
    <source>
        <strain evidence="4">CECT 8655</strain>
    </source>
</reference>
<dbReference type="SUPFAM" id="SSF47226">
    <property type="entry name" value="Histidine-containing phosphotransfer domain, HPT domain"/>
    <property type="match status" value="1"/>
</dbReference>
<accession>A0ABV8R6L0</accession>
<sequence>MEKPNMQVIEEISGNDEDFKKNLLEIIKKEFSKEFENYNHSYLKKDFEEASECVHKLKHKISLLGFKEELQKAALFEKEVKKGNLELHENFIDTLNKINVYLYD</sequence>
<evidence type="ECO:0000256" key="1">
    <source>
        <dbReference type="PROSITE-ProRule" id="PRU00110"/>
    </source>
</evidence>
<name>A0ABV8R6L0_9FLAO</name>
<organism evidence="3 4">
    <name type="scientific">Polaribacter marinivivus</name>
    <dbReference type="NCBI Taxonomy" id="1524260"/>
    <lineage>
        <taxon>Bacteria</taxon>
        <taxon>Pseudomonadati</taxon>
        <taxon>Bacteroidota</taxon>
        <taxon>Flavobacteriia</taxon>
        <taxon>Flavobacteriales</taxon>
        <taxon>Flavobacteriaceae</taxon>
    </lineage>
</organism>
<gene>
    <name evidence="3" type="ORF">ACFOWD_04280</name>
</gene>
<feature type="domain" description="HPt" evidence="2">
    <location>
        <begin position="16"/>
        <end position="104"/>
    </location>
</feature>
<evidence type="ECO:0000313" key="4">
    <source>
        <dbReference type="Proteomes" id="UP001595826"/>
    </source>
</evidence>
<proteinExistence type="predicted"/>
<feature type="modified residue" description="Phosphohistidine" evidence="1">
    <location>
        <position position="55"/>
    </location>
</feature>
<dbReference type="InterPro" id="IPR008207">
    <property type="entry name" value="Sig_transdc_His_kin_Hpt_dom"/>
</dbReference>
<dbReference type="Proteomes" id="UP001595826">
    <property type="component" value="Unassembled WGS sequence"/>
</dbReference>
<dbReference type="InterPro" id="IPR036641">
    <property type="entry name" value="HPT_dom_sf"/>
</dbReference>
<keyword evidence="4" id="KW-1185">Reference proteome</keyword>
<keyword evidence="1" id="KW-0597">Phosphoprotein</keyword>
<dbReference type="RefSeq" id="WP_298990963.1">
    <property type="nucleotide sequence ID" value="NZ_JBHSCY010000001.1"/>
</dbReference>
<dbReference type="PROSITE" id="PS50894">
    <property type="entry name" value="HPT"/>
    <property type="match status" value="1"/>
</dbReference>
<comment type="caution">
    <text evidence="3">The sequence shown here is derived from an EMBL/GenBank/DDBJ whole genome shotgun (WGS) entry which is preliminary data.</text>
</comment>
<evidence type="ECO:0000259" key="2">
    <source>
        <dbReference type="PROSITE" id="PS50894"/>
    </source>
</evidence>
<protein>
    <submittedName>
        <fullName evidence="3">Hpt domain-containing protein</fullName>
    </submittedName>
</protein>